<dbReference type="InterPro" id="IPR002110">
    <property type="entry name" value="Ankyrin_rpt"/>
</dbReference>
<gene>
    <name evidence="4" type="ORF">JI435_073310</name>
</gene>
<dbReference type="SMART" id="SM00248">
    <property type="entry name" value="ANK"/>
    <property type="match status" value="7"/>
</dbReference>
<accession>A0A7U2HW34</accession>
<protein>
    <submittedName>
        <fullName evidence="4">Uncharacterized protein</fullName>
    </submittedName>
</protein>
<dbReference type="VEuPathDB" id="FungiDB:JI435_073310"/>
<keyword evidence="2" id="KW-0040">ANK repeat</keyword>
<feature type="region of interest" description="Disordered" evidence="3">
    <location>
        <begin position="119"/>
        <end position="140"/>
    </location>
</feature>
<organism evidence="4 5">
    <name type="scientific">Phaeosphaeria nodorum (strain SN15 / ATCC MYA-4574 / FGSC 10173)</name>
    <name type="common">Glume blotch fungus</name>
    <name type="synonym">Parastagonospora nodorum</name>
    <dbReference type="NCBI Taxonomy" id="321614"/>
    <lineage>
        <taxon>Eukaryota</taxon>
        <taxon>Fungi</taxon>
        <taxon>Dikarya</taxon>
        <taxon>Ascomycota</taxon>
        <taxon>Pezizomycotina</taxon>
        <taxon>Dothideomycetes</taxon>
        <taxon>Pleosporomycetidae</taxon>
        <taxon>Pleosporales</taxon>
        <taxon>Pleosporineae</taxon>
        <taxon>Phaeosphaeriaceae</taxon>
        <taxon>Parastagonospora</taxon>
    </lineage>
</organism>
<dbReference type="PANTHER" id="PTHR24198:SF165">
    <property type="entry name" value="ANKYRIN REPEAT-CONTAINING PROTEIN-RELATED"/>
    <property type="match status" value="1"/>
</dbReference>
<feature type="compositionally biased region" description="Polar residues" evidence="3">
    <location>
        <begin position="127"/>
        <end position="140"/>
    </location>
</feature>
<dbReference type="Pfam" id="PF12796">
    <property type="entry name" value="Ank_2"/>
    <property type="match status" value="1"/>
</dbReference>
<keyword evidence="1" id="KW-0677">Repeat</keyword>
<dbReference type="SUPFAM" id="SSF48403">
    <property type="entry name" value="Ankyrin repeat"/>
    <property type="match status" value="2"/>
</dbReference>
<evidence type="ECO:0000256" key="3">
    <source>
        <dbReference type="SAM" id="MobiDB-lite"/>
    </source>
</evidence>
<dbReference type="EMBL" id="CP069026">
    <property type="protein sequence ID" value="QRC94050.1"/>
    <property type="molecule type" value="Genomic_DNA"/>
</dbReference>
<sequence length="703" mass="76054">MEHKVSLEELIRKAGVTRDIIRQPCLPAPTESAVTASEDDLAEARTLLLNRRAKNPEHKDVLKRIFRSSKDKKESQDAPQFTQEELDQALSAVLREPTMNPGLTQAFLSLGANVNFIETPEKKRRQSNQANSSLRRRSTVLQQAASLRRPTCVSLLAGSGADQTTLDEGLKAALASNDQECIQELLRHGGDLNKFPTALANAVRTNDQNYVRTLLRAPKALQSKIISSCLPAAVQQNSEPIVSLLIAYGADPNFDSCSALNMAIGKQDYRLTLALVSGSIPLTQSTLQRLLDTTMRLPTCEAQLQFLQVLLCCGLHPNSIGLADLLVCRTRKNDTDGVLMMLSYGVPTAAKDAECLRLAVSNSNWTLMDAILKTPISPQQASAALAELSTNTLASERLHVIRSLIHKGATGPSLEYWLTRAVEDGDTPLMEFLLSAGAPVAASDRSPLLTAVARKDKKSLQMLLNTRPSPEILSKAFTLLRTGHTATERFATSRLLLEHGARGPEVDQALVDAVADTSPTRDPALITELVRRGADVNHDNGKVLQLAVLQVDLSLLRLLCNSKPTSTSASAALALAFDSNGNRHGRTADIIDLLLAYGIDEKSALQALHIAISGGPENIDIIKQLITANIRLLSSAFEYTIALEDPARKTPILDVLLKMGVGQETLDEALAAESRHAVVNQNTTSTKMLVEKGASWEASAVSI</sequence>
<proteinExistence type="predicted"/>
<dbReference type="InterPro" id="IPR036770">
    <property type="entry name" value="Ankyrin_rpt-contain_sf"/>
</dbReference>
<keyword evidence="5" id="KW-1185">Reference proteome</keyword>
<dbReference type="AlphaFoldDB" id="A0A7U2HW34"/>
<dbReference type="Proteomes" id="UP000663193">
    <property type="component" value="Chromosome 4"/>
</dbReference>
<name>A0A7U2HW34_PHANO</name>
<evidence type="ECO:0000256" key="2">
    <source>
        <dbReference type="ARBA" id="ARBA00023043"/>
    </source>
</evidence>
<reference evidence="5" key="1">
    <citation type="journal article" date="2021" name="BMC Genomics">
        <title>Chromosome-level genome assembly and manually-curated proteome of model necrotroph Parastagonospora nodorum Sn15 reveals a genome-wide trove of candidate effector homologs, and redundancy of virulence-related functions within an accessory chromosome.</title>
        <authorList>
            <person name="Bertazzoni S."/>
            <person name="Jones D.A.B."/>
            <person name="Phan H.T."/>
            <person name="Tan K.-C."/>
            <person name="Hane J.K."/>
        </authorList>
    </citation>
    <scope>NUCLEOTIDE SEQUENCE [LARGE SCALE GENOMIC DNA]</scope>
    <source>
        <strain evidence="5">SN15 / ATCC MYA-4574 / FGSC 10173)</strain>
    </source>
</reference>
<dbReference type="Gene3D" id="1.25.40.20">
    <property type="entry name" value="Ankyrin repeat-containing domain"/>
    <property type="match status" value="2"/>
</dbReference>
<dbReference type="OrthoDB" id="3182339at2759"/>
<evidence type="ECO:0000256" key="1">
    <source>
        <dbReference type="ARBA" id="ARBA00022737"/>
    </source>
</evidence>
<dbReference type="PANTHER" id="PTHR24198">
    <property type="entry name" value="ANKYRIN REPEAT AND PROTEIN KINASE DOMAIN-CONTAINING PROTEIN"/>
    <property type="match status" value="1"/>
</dbReference>
<evidence type="ECO:0000313" key="4">
    <source>
        <dbReference type="EMBL" id="QRC94050.1"/>
    </source>
</evidence>
<evidence type="ECO:0000313" key="5">
    <source>
        <dbReference type="Proteomes" id="UP000663193"/>
    </source>
</evidence>